<dbReference type="RefSeq" id="XP_014143333.1">
    <property type="nucleotide sequence ID" value="XM_014287858.1"/>
</dbReference>
<protein>
    <recommendedName>
        <fullName evidence="4">SET domain-containing protein</fullName>
    </recommendedName>
</protein>
<evidence type="ECO:0000313" key="3">
    <source>
        <dbReference type="Proteomes" id="UP000054560"/>
    </source>
</evidence>
<evidence type="ECO:0000313" key="2">
    <source>
        <dbReference type="EMBL" id="KNC69431.1"/>
    </source>
</evidence>
<accession>A0A0L0EYC6</accession>
<dbReference type="EMBL" id="KQ255053">
    <property type="protein sequence ID" value="KNC69431.1"/>
    <property type="molecule type" value="Genomic_DNA"/>
</dbReference>
<proteinExistence type="predicted"/>
<dbReference type="SUPFAM" id="SSF82199">
    <property type="entry name" value="SET domain"/>
    <property type="match status" value="1"/>
</dbReference>
<name>A0A0L0EYC6_9EUKA</name>
<gene>
    <name evidence="2" type="ORF">SARC_18060</name>
</gene>
<reference evidence="2 3" key="1">
    <citation type="submission" date="2011-02" db="EMBL/GenBank/DDBJ databases">
        <title>The Genome Sequence of Sphaeroforma arctica JP610.</title>
        <authorList>
            <consortium name="The Broad Institute Genome Sequencing Platform"/>
            <person name="Russ C."/>
            <person name="Cuomo C."/>
            <person name="Young S.K."/>
            <person name="Zeng Q."/>
            <person name="Gargeya S."/>
            <person name="Alvarado L."/>
            <person name="Berlin A."/>
            <person name="Chapman S.B."/>
            <person name="Chen Z."/>
            <person name="Freedman E."/>
            <person name="Gellesch M."/>
            <person name="Goldberg J."/>
            <person name="Griggs A."/>
            <person name="Gujja S."/>
            <person name="Heilman E."/>
            <person name="Heiman D."/>
            <person name="Howarth C."/>
            <person name="Mehta T."/>
            <person name="Neiman D."/>
            <person name="Pearson M."/>
            <person name="Roberts A."/>
            <person name="Saif S."/>
            <person name="Shea T."/>
            <person name="Shenoy N."/>
            <person name="Sisk P."/>
            <person name="Stolte C."/>
            <person name="Sykes S."/>
            <person name="White J."/>
            <person name="Yandava C."/>
            <person name="Burger G."/>
            <person name="Gray M.W."/>
            <person name="Holland P.W.H."/>
            <person name="King N."/>
            <person name="Lang F.B.F."/>
            <person name="Roger A.J."/>
            <person name="Ruiz-Trillo I."/>
            <person name="Haas B."/>
            <person name="Nusbaum C."/>
            <person name="Birren B."/>
        </authorList>
    </citation>
    <scope>NUCLEOTIDE SEQUENCE [LARGE SCALE GENOMIC DNA]</scope>
    <source>
        <strain evidence="2 3">JP610</strain>
    </source>
</reference>
<feature type="non-terminal residue" evidence="2">
    <location>
        <position position="135"/>
    </location>
</feature>
<sequence length="135" mass="15173">MASMQRAHYCCIIPFNYYHSGPIIVRYTDAQLILLEETPIIRELAGFRASFDRIHAEVIPALLNTEPPKTPSGADPSPTSDTRVPTAPEGFTEELLREHLLWAYSAFWSRALCVPVNSMQTPAMVPVLDLLNHRP</sequence>
<evidence type="ECO:0008006" key="4">
    <source>
        <dbReference type="Google" id="ProtNLM"/>
    </source>
</evidence>
<keyword evidence="3" id="KW-1185">Reference proteome</keyword>
<dbReference type="InterPro" id="IPR046341">
    <property type="entry name" value="SET_dom_sf"/>
</dbReference>
<dbReference type="AlphaFoldDB" id="A0A0L0EYC6"/>
<evidence type="ECO:0000256" key="1">
    <source>
        <dbReference type="SAM" id="MobiDB-lite"/>
    </source>
</evidence>
<organism evidence="2 3">
    <name type="scientific">Sphaeroforma arctica JP610</name>
    <dbReference type="NCBI Taxonomy" id="667725"/>
    <lineage>
        <taxon>Eukaryota</taxon>
        <taxon>Ichthyosporea</taxon>
        <taxon>Ichthyophonida</taxon>
        <taxon>Sphaeroforma</taxon>
    </lineage>
</organism>
<feature type="region of interest" description="Disordered" evidence="1">
    <location>
        <begin position="64"/>
        <end position="87"/>
    </location>
</feature>
<dbReference type="Proteomes" id="UP000054560">
    <property type="component" value="Unassembled WGS sequence"/>
</dbReference>
<dbReference type="GeneID" id="25918564"/>
<dbReference type="Gene3D" id="3.90.1410.10">
    <property type="entry name" value="set domain protein methyltransferase, domain 1"/>
    <property type="match status" value="1"/>
</dbReference>